<dbReference type="InterPro" id="IPR004158">
    <property type="entry name" value="DUF247_pln"/>
</dbReference>
<evidence type="ECO:0000313" key="3">
    <source>
        <dbReference type="EMBL" id="GMN33619.1"/>
    </source>
</evidence>
<reference evidence="2" key="1">
    <citation type="submission" date="2023-07" db="EMBL/GenBank/DDBJ databases">
        <title>draft genome sequence of fig (Ficus carica).</title>
        <authorList>
            <person name="Takahashi T."/>
            <person name="Nishimura K."/>
        </authorList>
    </citation>
    <scope>NUCLEOTIDE SEQUENCE</scope>
</reference>
<keyword evidence="4" id="KW-1185">Reference proteome</keyword>
<name>A0AA88DCK6_FICCA</name>
<dbReference type="EMBL" id="BTGU01006027">
    <property type="protein sequence ID" value="GMN33619.1"/>
    <property type="molecule type" value="Genomic_DNA"/>
</dbReference>
<dbReference type="Pfam" id="PF03140">
    <property type="entry name" value="DUF247"/>
    <property type="match status" value="3"/>
</dbReference>
<comment type="caution">
    <text evidence="2">The sequence shown here is derived from an EMBL/GenBank/DDBJ whole genome shotgun (WGS) entry which is preliminary data.</text>
</comment>
<keyword evidence="1" id="KW-0812">Transmembrane</keyword>
<sequence length="499" mass="56171">MATTKGARVNFAKDICKNIMNGGYDLDEFPISIFRVPTSLSSSKPEAYVPQLVGLGPYHHFRPKVQQTQTYKLVEIFGLLCCHGISRDYLVQSEFLSKVVESAGRRLARDTMSLRDAMVLENQIPIHALKVILLIEIQSFFLRANNNQSFFLRAIQIESFEIRNESPVGSTCVSNLVPSTVEGFVSQLFPLMLLGFCKVVSPLDVLSDYPLCKALKHSHLLDLLYHLITLNVSPDESAEEEEKEGRFIQQIINEVVCTISHEEATSGAALTEDSLLPEEFEDLAKLIEGLLGLPWSQFCSTLSSAVNAVPFVEEALIPKASKLHKAEIEFCPDNHITRIRNLVAYEAMIKSESEPLIFTRYIELMSKLVESSEDVRVLKKVIQYESMKDEDVAKLFSGMSKSIRATNTPDLDKQIAAVNDFYNGLWKVSASNFIKKWRGPTWSYCKVLGAFLVLLFMAVQAFCSVYGCHRLSFDSNSSKFHQGFQVLSFRIGRIFVQKS</sequence>
<evidence type="ECO:0000313" key="2">
    <source>
        <dbReference type="EMBL" id="GMN33609.1"/>
    </source>
</evidence>
<dbReference type="PANTHER" id="PTHR31549">
    <property type="entry name" value="PROTEIN, PUTATIVE (DUF247)-RELATED-RELATED"/>
    <property type="match status" value="1"/>
</dbReference>
<dbReference type="EMBL" id="BTGU01006026">
    <property type="protein sequence ID" value="GMN33609.1"/>
    <property type="molecule type" value="Genomic_DNA"/>
</dbReference>
<gene>
    <name evidence="2" type="ORF">TIFTF001_048272</name>
    <name evidence="3" type="ORF">TIFTF001_048273</name>
</gene>
<accession>A0AA88DCK6</accession>
<protein>
    <submittedName>
        <fullName evidence="2">Uncharacterized protein</fullName>
    </submittedName>
</protein>
<feature type="transmembrane region" description="Helical" evidence="1">
    <location>
        <begin position="447"/>
        <end position="468"/>
    </location>
</feature>
<dbReference type="AlphaFoldDB" id="A0AA88DCK6"/>
<keyword evidence="1" id="KW-1133">Transmembrane helix</keyword>
<evidence type="ECO:0000313" key="4">
    <source>
        <dbReference type="Proteomes" id="UP001187192"/>
    </source>
</evidence>
<organism evidence="2 4">
    <name type="scientific">Ficus carica</name>
    <name type="common">Common fig</name>
    <dbReference type="NCBI Taxonomy" id="3494"/>
    <lineage>
        <taxon>Eukaryota</taxon>
        <taxon>Viridiplantae</taxon>
        <taxon>Streptophyta</taxon>
        <taxon>Embryophyta</taxon>
        <taxon>Tracheophyta</taxon>
        <taxon>Spermatophyta</taxon>
        <taxon>Magnoliopsida</taxon>
        <taxon>eudicotyledons</taxon>
        <taxon>Gunneridae</taxon>
        <taxon>Pentapetalae</taxon>
        <taxon>rosids</taxon>
        <taxon>fabids</taxon>
        <taxon>Rosales</taxon>
        <taxon>Moraceae</taxon>
        <taxon>Ficeae</taxon>
        <taxon>Ficus</taxon>
    </lineage>
</organism>
<dbReference type="PANTHER" id="PTHR31549:SF289">
    <property type="match status" value="1"/>
</dbReference>
<evidence type="ECO:0000256" key="1">
    <source>
        <dbReference type="SAM" id="Phobius"/>
    </source>
</evidence>
<keyword evidence="1" id="KW-0472">Membrane</keyword>
<proteinExistence type="predicted"/>
<dbReference type="Proteomes" id="UP001187192">
    <property type="component" value="Unassembled WGS sequence"/>
</dbReference>